<feature type="region of interest" description="Disordered" evidence="10">
    <location>
        <begin position="1"/>
        <end position="20"/>
    </location>
</feature>
<dbReference type="InterPro" id="IPR050482">
    <property type="entry name" value="Sensor_HK_TwoCompSys"/>
</dbReference>
<keyword evidence="3" id="KW-0597">Phosphoprotein</keyword>
<accession>A0ABQ3SLX0</accession>
<dbReference type="InterPro" id="IPR011712">
    <property type="entry name" value="Sig_transdc_His_kin_sub3_dim/P"/>
</dbReference>
<dbReference type="EC" id="2.7.13.3" evidence="2"/>
<name>A0ABQ3SLX0_9ACTN</name>
<proteinExistence type="predicted"/>
<keyword evidence="6" id="KW-0418">Kinase</keyword>
<evidence type="ECO:0000259" key="12">
    <source>
        <dbReference type="Pfam" id="PF07730"/>
    </source>
</evidence>
<feature type="coiled-coil region" evidence="9">
    <location>
        <begin position="147"/>
        <end position="174"/>
    </location>
</feature>
<comment type="caution">
    <text evidence="13">The sequence shown here is derived from an EMBL/GenBank/DDBJ whole genome shotgun (WGS) entry which is preliminary data.</text>
</comment>
<dbReference type="Gene3D" id="3.30.565.10">
    <property type="entry name" value="Histidine kinase-like ATPase, C-terminal domain"/>
    <property type="match status" value="1"/>
</dbReference>
<keyword evidence="4" id="KW-0808">Transferase</keyword>
<dbReference type="EMBL" id="BNEC01000005">
    <property type="protein sequence ID" value="GHI69132.1"/>
    <property type="molecule type" value="Genomic_DNA"/>
</dbReference>
<evidence type="ECO:0000256" key="10">
    <source>
        <dbReference type="SAM" id="MobiDB-lite"/>
    </source>
</evidence>
<evidence type="ECO:0000313" key="14">
    <source>
        <dbReference type="Proteomes" id="UP000613974"/>
    </source>
</evidence>
<dbReference type="PANTHER" id="PTHR24421:SF10">
    <property type="entry name" value="NITRATE_NITRITE SENSOR PROTEIN NARQ"/>
    <property type="match status" value="1"/>
</dbReference>
<feature type="domain" description="Signal transduction histidine kinase subgroup 3 dimerisation and phosphoacceptor" evidence="12">
    <location>
        <begin position="183"/>
        <end position="246"/>
    </location>
</feature>
<dbReference type="RefSeq" id="WP_189743399.1">
    <property type="nucleotide sequence ID" value="NZ_BMRL01000013.1"/>
</dbReference>
<dbReference type="CDD" id="cd16917">
    <property type="entry name" value="HATPase_UhpB-NarQ-NarX-like"/>
    <property type="match status" value="1"/>
</dbReference>
<evidence type="ECO:0000313" key="13">
    <source>
        <dbReference type="EMBL" id="GHI69132.1"/>
    </source>
</evidence>
<sequence>MSDRTDPDRPGPAWLTGRTPGPRAVDAGLAAAAMADAWVFSGTGTWSAAAPGAAAALALLARRHRPVTVFVFALLVVQLGNNVLAALAALFSVAERHRTRRALAGCVLAYGTGANLPDLGPYEAAHPAEFAVAVGYSLTAGGVAVLLGRLVLTRRELARNMEELRAAQEHQRELHAQQVLARERAHLAREMHDVVSHQVSLIAVRAGALQVSADRTDTREAARTIRTLSAATLDELRHMVAVLRAPGGSDAGSDPQPQPRRQPQAALDRLDGLIADSGLDVTLTGDVPRDASPAVERAAYRTVQEALTNVRKHAPGSTVVVGFRRPGPALDVTVTNTRARHPALALPSARHGLIGLRERAEHLGGTLSDGPTPDGGYRLHLQIPRRGASIPPTADVPRHSPE</sequence>
<keyword evidence="9" id="KW-0175">Coiled coil</keyword>
<feature type="transmembrane region" description="Helical" evidence="11">
    <location>
        <begin position="38"/>
        <end position="60"/>
    </location>
</feature>
<feature type="transmembrane region" description="Helical" evidence="11">
    <location>
        <begin position="67"/>
        <end position="91"/>
    </location>
</feature>
<gene>
    <name evidence="13" type="ORF">Snoj_30500</name>
</gene>
<protein>
    <recommendedName>
        <fullName evidence="2">histidine kinase</fullName>
        <ecNumber evidence="2">2.7.13.3</ecNumber>
    </recommendedName>
</protein>
<keyword evidence="11" id="KW-0472">Membrane</keyword>
<evidence type="ECO:0000256" key="1">
    <source>
        <dbReference type="ARBA" id="ARBA00000085"/>
    </source>
</evidence>
<keyword evidence="11" id="KW-1133">Transmembrane helix</keyword>
<keyword evidence="11" id="KW-0812">Transmembrane</keyword>
<keyword evidence="14" id="KW-1185">Reference proteome</keyword>
<dbReference type="SUPFAM" id="SSF55874">
    <property type="entry name" value="ATPase domain of HSP90 chaperone/DNA topoisomerase II/histidine kinase"/>
    <property type="match status" value="1"/>
</dbReference>
<dbReference type="InterPro" id="IPR036890">
    <property type="entry name" value="HATPase_C_sf"/>
</dbReference>
<evidence type="ECO:0000256" key="3">
    <source>
        <dbReference type="ARBA" id="ARBA00022553"/>
    </source>
</evidence>
<dbReference type="PANTHER" id="PTHR24421">
    <property type="entry name" value="NITRATE/NITRITE SENSOR PROTEIN NARX-RELATED"/>
    <property type="match status" value="1"/>
</dbReference>
<dbReference type="Gene3D" id="1.20.5.1930">
    <property type="match status" value="1"/>
</dbReference>
<evidence type="ECO:0000256" key="4">
    <source>
        <dbReference type="ARBA" id="ARBA00022679"/>
    </source>
</evidence>
<comment type="catalytic activity">
    <reaction evidence="1">
        <text>ATP + protein L-histidine = ADP + protein N-phospho-L-histidine.</text>
        <dbReference type="EC" id="2.7.13.3"/>
    </reaction>
</comment>
<feature type="region of interest" description="Disordered" evidence="10">
    <location>
        <begin position="245"/>
        <end position="264"/>
    </location>
</feature>
<keyword evidence="7" id="KW-0067">ATP-binding</keyword>
<evidence type="ECO:0000256" key="8">
    <source>
        <dbReference type="ARBA" id="ARBA00023012"/>
    </source>
</evidence>
<dbReference type="GeneID" id="95587430"/>
<feature type="transmembrane region" description="Helical" evidence="11">
    <location>
        <begin position="130"/>
        <end position="152"/>
    </location>
</feature>
<dbReference type="Proteomes" id="UP000613974">
    <property type="component" value="Unassembled WGS sequence"/>
</dbReference>
<reference evidence="14" key="1">
    <citation type="submission" date="2023-07" db="EMBL/GenBank/DDBJ databases">
        <title>Whole genome shotgun sequence of Streptomyces nojiriensis NBRC 13794.</title>
        <authorList>
            <person name="Komaki H."/>
            <person name="Tamura T."/>
        </authorList>
    </citation>
    <scope>NUCLEOTIDE SEQUENCE [LARGE SCALE GENOMIC DNA]</scope>
    <source>
        <strain evidence="14">NBRC 13794</strain>
    </source>
</reference>
<evidence type="ECO:0000256" key="11">
    <source>
        <dbReference type="SAM" id="Phobius"/>
    </source>
</evidence>
<keyword evidence="5" id="KW-0547">Nucleotide-binding</keyword>
<evidence type="ECO:0000256" key="7">
    <source>
        <dbReference type="ARBA" id="ARBA00022840"/>
    </source>
</evidence>
<keyword evidence="8" id="KW-0902">Two-component regulatory system</keyword>
<evidence type="ECO:0000256" key="9">
    <source>
        <dbReference type="SAM" id="Coils"/>
    </source>
</evidence>
<evidence type="ECO:0000256" key="2">
    <source>
        <dbReference type="ARBA" id="ARBA00012438"/>
    </source>
</evidence>
<evidence type="ECO:0000256" key="5">
    <source>
        <dbReference type="ARBA" id="ARBA00022741"/>
    </source>
</evidence>
<dbReference type="Pfam" id="PF07730">
    <property type="entry name" value="HisKA_3"/>
    <property type="match status" value="1"/>
</dbReference>
<evidence type="ECO:0000256" key="6">
    <source>
        <dbReference type="ARBA" id="ARBA00022777"/>
    </source>
</evidence>
<organism evidence="13 14">
    <name type="scientific">Streptomyces nojiriensis</name>
    <dbReference type="NCBI Taxonomy" id="66374"/>
    <lineage>
        <taxon>Bacteria</taxon>
        <taxon>Bacillati</taxon>
        <taxon>Actinomycetota</taxon>
        <taxon>Actinomycetes</taxon>
        <taxon>Kitasatosporales</taxon>
        <taxon>Streptomycetaceae</taxon>
        <taxon>Streptomyces</taxon>
    </lineage>
</organism>